<dbReference type="InterPro" id="IPR035979">
    <property type="entry name" value="RBD_domain_sf"/>
</dbReference>
<dbReference type="SMART" id="SM00360">
    <property type="entry name" value="RRM"/>
    <property type="match status" value="1"/>
</dbReference>
<evidence type="ECO:0000313" key="9">
    <source>
        <dbReference type="EMBL" id="CAD9544661.1"/>
    </source>
</evidence>
<dbReference type="Gene3D" id="3.30.70.330">
    <property type="match status" value="1"/>
</dbReference>
<evidence type="ECO:0000256" key="1">
    <source>
        <dbReference type="ARBA" id="ARBA00022490"/>
    </source>
</evidence>
<keyword evidence="3 6" id="KW-0694">RNA-binding</keyword>
<evidence type="ECO:0000256" key="7">
    <source>
        <dbReference type="SAM" id="MobiDB-lite"/>
    </source>
</evidence>
<organism evidence="9">
    <name type="scientific">Zooxanthella nutricula</name>
    <dbReference type="NCBI Taxonomy" id="1333877"/>
    <lineage>
        <taxon>Eukaryota</taxon>
        <taxon>Sar</taxon>
        <taxon>Alveolata</taxon>
        <taxon>Dinophyceae</taxon>
        <taxon>Peridiniales</taxon>
        <taxon>Peridiniales incertae sedis</taxon>
        <taxon>Zooxanthella</taxon>
    </lineage>
</organism>
<dbReference type="GO" id="GO:0005852">
    <property type="term" value="C:eukaryotic translation initiation factor 3 complex"/>
    <property type="evidence" value="ECO:0007669"/>
    <property type="project" value="UniProtKB-UniRule"/>
</dbReference>
<dbReference type="Pfam" id="PF12353">
    <property type="entry name" value="eIF3g"/>
    <property type="match status" value="1"/>
</dbReference>
<dbReference type="InterPro" id="IPR017334">
    <property type="entry name" value="eIF3_g"/>
</dbReference>
<dbReference type="CDD" id="cd12408">
    <property type="entry name" value="RRM_eIF3G_like"/>
    <property type="match status" value="1"/>
</dbReference>
<dbReference type="AlphaFoldDB" id="A0A7S2JDD7"/>
<dbReference type="PROSITE" id="PS50102">
    <property type="entry name" value="RRM"/>
    <property type="match status" value="1"/>
</dbReference>
<sequence length="299" mass="33432">MSAARMGATKWADVAEDSEEDDFKAAKGGSTGNFRTNPDKDGNFMEIQYAERDGKTYKVIKRMKQTITSSWTNDNIQARKDLKKFGKAASNDPASEKHLVVRSEEDIPIEFSRKLAAQAAVKDEAEDKFYEDSLNIAENMNQPKKAWTEANRLKQIDRDEGGAERPAEPDKPSELRDLGASMKAGDAPKSTYVPPSLRGRTGEDPKGKGKDNFAQQQEASLRITNISEDCREGDLQDLFGQVGRLQRVYLAKDQTTGLSRGFAFVTYYTREDAQKAINKLHGHGYDNLILQVQFAKPRV</sequence>
<feature type="region of interest" description="Disordered" evidence="7">
    <location>
        <begin position="1"/>
        <end position="42"/>
    </location>
</feature>
<name>A0A7S2JDD7_9DINO</name>
<accession>A0A7S2JDD7</accession>
<gene>
    <name evidence="9" type="ORF">BRAN1462_LOCUS16987</name>
</gene>
<feature type="compositionally biased region" description="Basic and acidic residues" evidence="7">
    <location>
        <begin position="151"/>
        <end position="177"/>
    </location>
</feature>
<keyword evidence="1 5" id="KW-0963">Cytoplasm</keyword>
<dbReference type="InterPro" id="IPR000504">
    <property type="entry name" value="RRM_dom"/>
</dbReference>
<comment type="function">
    <text evidence="5">RNA-binding component of the eukaryotic translation initiation factor 3 (eIF-3) complex, which is involved in protein synthesis of a specialized repertoire of mRNAs and, together with other initiation factors, stimulates binding of mRNA and methionyl-tRNAi to the 40S ribosome. The eIF-3 complex specifically targets and initiates translation of a subset of mRNAs involved in cell proliferation. This subunit can bind 18S rRNA.</text>
</comment>
<comment type="similarity">
    <text evidence="5">Belongs to the eIF-3 subunit G family.</text>
</comment>
<dbReference type="InterPro" id="IPR034240">
    <property type="entry name" value="eIF3G_RRM"/>
</dbReference>
<evidence type="ECO:0000256" key="4">
    <source>
        <dbReference type="ARBA" id="ARBA00022917"/>
    </source>
</evidence>
<dbReference type="GO" id="GO:0001732">
    <property type="term" value="P:formation of cytoplasmic translation initiation complex"/>
    <property type="evidence" value="ECO:0007669"/>
    <property type="project" value="UniProtKB-UniRule"/>
</dbReference>
<evidence type="ECO:0000256" key="3">
    <source>
        <dbReference type="ARBA" id="ARBA00022884"/>
    </source>
</evidence>
<dbReference type="GO" id="GO:0003743">
    <property type="term" value="F:translation initiation factor activity"/>
    <property type="evidence" value="ECO:0007669"/>
    <property type="project" value="UniProtKB-UniRule"/>
</dbReference>
<evidence type="ECO:0000256" key="6">
    <source>
        <dbReference type="PROSITE-ProRule" id="PRU00176"/>
    </source>
</evidence>
<dbReference type="GO" id="GO:0016282">
    <property type="term" value="C:eukaryotic 43S preinitiation complex"/>
    <property type="evidence" value="ECO:0007669"/>
    <property type="project" value="UniProtKB-UniRule"/>
</dbReference>
<evidence type="ECO:0000256" key="2">
    <source>
        <dbReference type="ARBA" id="ARBA00022540"/>
    </source>
</evidence>
<feature type="domain" description="RRM" evidence="8">
    <location>
        <begin position="219"/>
        <end position="297"/>
    </location>
</feature>
<protein>
    <recommendedName>
        <fullName evidence="5">Eukaryotic translation initiation factor 3 subunit G</fullName>
        <shortName evidence="5">eIF3g</shortName>
    </recommendedName>
    <alternativeName>
        <fullName evidence="5">Eukaryotic translation initiation factor 3 RNA-binding subunit</fullName>
        <shortName evidence="5">eIF-3 RNA-binding subunit</shortName>
    </alternativeName>
    <alternativeName>
        <fullName evidence="5">Eukaryotic translation initiation factor 3 subunit 4</fullName>
    </alternativeName>
</protein>
<dbReference type="GO" id="GO:0033290">
    <property type="term" value="C:eukaryotic 48S preinitiation complex"/>
    <property type="evidence" value="ECO:0007669"/>
    <property type="project" value="UniProtKB-UniRule"/>
</dbReference>
<dbReference type="SUPFAM" id="SSF54928">
    <property type="entry name" value="RNA-binding domain, RBD"/>
    <property type="match status" value="1"/>
</dbReference>
<dbReference type="PIRSF" id="PIRSF037949">
    <property type="entry name" value="Transl_init_eIF-3_RNA-bind"/>
    <property type="match status" value="1"/>
</dbReference>
<feature type="region of interest" description="Disordered" evidence="7">
    <location>
        <begin position="139"/>
        <end position="213"/>
    </location>
</feature>
<dbReference type="InterPro" id="IPR012677">
    <property type="entry name" value="Nucleotide-bd_a/b_plait_sf"/>
</dbReference>
<comment type="subcellular location">
    <subcellularLocation>
        <location evidence="5">Cytoplasm</location>
    </subcellularLocation>
</comment>
<dbReference type="EMBL" id="HBGW01026717">
    <property type="protein sequence ID" value="CAD9544661.1"/>
    <property type="molecule type" value="Transcribed_RNA"/>
</dbReference>
<proteinExistence type="inferred from homology"/>
<dbReference type="PANTHER" id="PTHR10352">
    <property type="entry name" value="EUKARYOTIC TRANSLATION INITIATION FACTOR 3 SUBUNIT G"/>
    <property type="match status" value="1"/>
</dbReference>
<dbReference type="InterPro" id="IPR024675">
    <property type="entry name" value="eIF3g_N"/>
</dbReference>
<comment type="subunit">
    <text evidence="5">Component of the eukaryotic translation initiation factor 3 (eIF-3) complex.</text>
</comment>
<reference evidence="9" key="1">
    <citation type="submission" date="2021-01" db="EMBL/GenBank/DDBJ databases">
        <authorList>
            <person name="Corre E."/>
            <person name="Pelletier E."/>
            <person name="Niang G."/>
            <person name="Scheremetjew M."/>
            <person name="Finn R."/>
            <person name="Kale V."/>
            <person name="Holt S."/>
            <person name="Cochrane G."/>
            <person name="Meng A."/>
            <person name="Brown T."/>
            <person name="Cohen L."/>
        </authorList>
    </citation>
    <scope>NUCLEOTIDE SEQUENCE</scope>
    <source>
        <strain evidence="9">RCC3387</strain>
    </source>
</reference>
<dbReference type="GO" id="GO:0003723">
    <property type="term" value="F:RNA binding"/>
    <property type="evidence" value="ECO:0007669"/>
    <property type="project" value="UniProtKB-UniRule"/>
</dbReference>
<dbReference type="Pfam" id="PF00076">
    <property type="entry name" value="RRM_1"/>
    <property type="match status" value="1"/>
</dbReference>
<dbReference type="HAMAP" id="MF_03006">
    <property type="entry name" value="eIF3g"/>
    <property type="match status" value="1"/>
</dbReference>
<keyword evidence="4 5" id="KW-0648">Protein biosynthesis</keyword>
<keyword evidence="2 5" id="KW-0396">Initiation factor</keyword>
<feature type="compositionally biased region" description="Basic and acidic residues" evidence="7">
    <location>
        <begin position="200"/>
        <end position="211"/>
    </location>
</feature>
<evidence type="ECO:0000259" key="8">
    <source>
        <dbReference type="PROSITE" id="PS50102"/>
    </source>
</evidence>
<evidence type="ECO:0000256" key="5">
    <source>
        <dbReference type="HAMAP-Rule" id="MF_03006"/>
    </source>
</evidence>